<dbReference type="EMBL" id="CAUJNA010000031">
    <property type="protein sequence ID" value="CAJ1370634.1"/>
    <property type="molecule type" value="Genomic_DNA"/>
</dbReference>
<dbReference type="Proteomes" id="UP001178507">
    <property type="component" value="Unassembled WGS sequence"/>
</dbReference>
<sequence>MEFQMAVPDGCCPGETIYMDLREGGGYTANSLSSKQKSNSRPPSAVRKLVKEELVAPEEKDETITASPSVPAEILEITIPEDCHPGDSFIIEVNDVELELTVPAGCQPGEVIYMDLLPEGTLTNSRPASATTADDKLNSRPASAKKTSVVSEQVQIAPLPRGIPEHQLDMNQPARLTKTLEAMGWTKEIQQLKQEVAHLKSVQIAPLPRAIPEHQLDMNQPARLTKTLEAMGWTKEIQQLKQEVAHLKSVQIAPLPRAIPEHQLDINQPARLTKTLEAMGWTKEIQQLKQEVAHLKSGVSAAAPDAPAPAAPGRALRAAGLRQLAGAAGNPSPGAAGQPPGQGRCRP</sequence>
<feature type="region of interest" description="Disordered" evidence="1">
    <location>
        <begin position="124"/>
        <end position="146"/>
    </location>
</feature>
<protein>
    <submittedName>
        <fullName evidence="2">Uncharacterized protein</fullName>
    </submittedName>
</protein>
<feature type="region of interest" description="Disordered" evidence="1">
    <location>
        <begin position="324"/>
        <end position="347"/>
    </location>
</feature>
<comment type="caution">
    <text evidence="2">The sequence shown here is derived from an EMBL/GenBank/DDBJ whole genome shotgun (WGS) entry which is preliminary data.</text>
</comment>
<keyword evidence="3" id="KW-1185">Reference proteome</keyword>
<name>A0AA36MG56_9DINO</name>
<accession>A0AA36MG56</accession>
<proteinExistence type="predicted"/>
<evidence type="ECO:0000256" key="1">
    <source>
        <dbReference type="SAM" id="MobiDB-lite"/>
    </source>
</evidence>
<organism evidence="2 3">
    <name type="scientific">Effrenium voratum</name>
    <dbReference type="NCBI Taxonomy" id="2562239"/>
    <lineage>
        <taxon>Eukaryota</taxon>
        <taxon>Sar</taxon>
        <taxon>Alveolata</taxon>
        <taxon>Dinophyceae</taxon>
        <taxon>Suessiales</taxon>
        <taxon>Symbiodiniaceae</taxon>
        <taxon>Effrenium</taxon>
    </lineage>
</organism>
<gene>
    <name evidence="2" type="ORF">EVOR1521_LOCUS1160</name>
</gene>
<evidence type="ECO:0000313" key="2">
    <source>
        <dbReference type="EMBL" id="CAJ1370634.1"/>
    </source>
</evidence>
<dbReference type="AlphaFoldDB" id="A0AA36MG56"/>
<evidence type="ECO:0000313" key="3">
    <source>
        <dbReference type="Proteomes" id="UP001178507"/>
    </source>
</evidence>
<reference evidence="2" key="1">
    <citation type="submission" date="2023-08" db="EMBL/GenBank/DDBJ databases">
        <authorList>
            <person name="Chen Y."/>
            <person name="Shah S."/>
            <person name="Dougan E. K."/>
            <person name="Thang M."/>
            <person name="Chan C."/>
        </authorList>
    </citation>
    <scope>NUCLEOTIDE SEQUENCE</scope>
</reference>